<gene>
    <name evidence="1" type="ORF">HNQ39_000705</name>
</gene>
<protein>
    <recommendedName>
        <fullName evidence="3">NolW-like domain-containing protein</fullName>
    </recommendedName>
</protein>
<dbReference type="AlphaFoldDB" id="A0A7W9SN64"/>
<accession>A0A7W9SN64</accession>
<evidence type="ECO:0000313" key="2">
    <source>
        <dbReference type="Proteomes" id="UP000520814"/>
    </source>
</evidence>
<dbReference type="Proteomes" id="UP000520814">
    <property type="component" value="Unassembled WGS sequence"/>
</dbReference>
<dbReference type="InterPro" id="IPR038591">
    <property type="entry name" value="NolW-like_sf"/>
</dbReference>
<reference evidence="1 2" key="1">
    <citation type="submission" date="2020-08" db="EMBL/GenBank/DDBJ databases">
        <title>Genomic Encyclopedia of Type Strains, Phase IV (KMG-IV): sequencing the most valuable type-strain genomes for metagenomic binning, comparative biology and taxonomic classification.</title>
        <authorList>
            <person name="Goeker M."/>
        </authorList>
    </citation>
    <scope>NUCLEOTIDE SEQUENCE [LARGE SCALE GENOMIC DNA]</scope>
    <source>
        <strain evidence="1 2">DSM 23562</strain>
    </source>
</reference>
<keyword evidence="2" id="KW-1185">Reference proteome</keyword>
<proteinExistence type="predicted"/>
<dbReference type="Gene3D" id="3.30.1370.120">
    <property type="match status" value="1"/>
</dbReference>
<name>A0A7W9SN64_ARMRO</name>
<comment type="caution">
    <text evidence="1">The sequence shown here is derived from an EMBL/GenBank/DDBJ whole genome shotgun (WGS) entry which is preliminary data.</text>
</comment>
<evidence type="ECO:0008006" key="3">
    <source>
        <dbReference type="Google" id="ProtNLM"/>
    </source>
</evidence>
<evidence type="ECO:0000313" key="1">
    <source>
        <dbReference type="EMBL" id="MBB6048943.1"/>
    </source>
</evidence>
<dbReference type="RefSeq" id="WP_184192563.1">
    <property type="nucleotide sequence ID" value="NZ_JACHGW010000001.1"/>
</dbReference>
<sequence>MLLPLFLLALPSTFSVRTLHLKNLSPSQAVTHLNTSRFAQSLEQLIPDEQKNTLVVSGPTPAVDSVAQVVTWLDIPNPELEFQVTIQESKSTSLERQLQVSNNALGLLTVTNKDRRYQVELLPHLNSDKSLSVLITTRELHPSDRRKQWKRISGIGMTMFRRVSLDQTVELHAPTLFVGKGAATPYLPIRITPRLKK</sequence>
<dbReference type="EMBL" id="JACHGW010000001">
    <property type="protein sequence ID" value="MBB6048943.1"/>
    <property type="molecule type" value="Genomic_DNA"/>
</dbReference>
<organism evidence="1 2">
    <name type="scientific">Armatimonas rosea</name>
    <dbReference type="NCBI Taxonomy" id="685828"/>
    <lineage>
        <taxon>Bacteria</taxon>
        <taxon>Bacillati</taxon>
        <taxon>Armatimonadota</taxon>
        <taxon>Armatimonadia</taxon>
        <taxon>Armatimonadales</taxon>
        <taxon>Armatimonadaceae</taxon>
        <taxon>Armatimonas</taxon>
    </lineage>
</organism>